<protein>
    <submittedName>
        <fullName evidence="1">Uncharacterized protein</fullName>
    </submittedName>
</protein>
<reference evidence="1" key="1">
    <citation type="submission" date="2023-06" db="EMBL/GenBank/DDBJ databases">
        <title>Genome-scale phylogeny and comparative genomics of the fungal order Sordariales.</title>
        <authorList>
            <consortium name="Lawrence Berkeley National Laboratory"/>
            <person name="Hensen N."/>
            <person name="Bonometti L."/>
            <person name="Westerberg I."/>
            <person name="Brannstrom I.O."/>
            <person name="Guillou S."/>
            <person name="Cros-Aarteil S."/>
            <person name="Calhoun S."/>
            <person name="Haridas S."/>
            <person name="Kuo A."/>
            <person name="Mondo S."/>
            <person name="Pangilinan J."/>
            <person name="Riley R."/>
            <person name="LaButti K."/>
            <person name="Andreopoulos B."/>
            <person name="Lipzen A."/>
            <person name="Chen C."/>
            <person name="Yanf M."/>
            <person name="Daum C."/>
            <person name="Ng V."/>
            <person name="Clum A."/>
            <person name="Steindorff A."/>
            <person name="Ohm R."/>
            <person name="Martin F."/>
            <person name="Silar P."/>
            <person name="Natvig D."/>
            <person name="Lalanne C."/>
            <person name="Gautier V."/>
            <person name="Ament-velasquez S.L."/>
            <person name="Kruys A."/>
            <person name="Hutchinson M.I."/>
            <person name="Powell A.J."/>
            <person name="Barry K."/>
            <person name="Miller A.N."/>
            <person name="Grigoriev I.V."/>
            <person name="Debuchy R."/>
            <person name="Gladieux P."/>
            <person name="Thoren M.H."/>
            <person name="Johannesson H."/>
        </authorList>
    </citation>
    <scope>NUCLEOTIDE SEQUENCE</scope>
    <source>
        <strain evidence="1">SMH3391-2</strain>
    </source>
</reference>
<name>A0AA39WGW4_9PEZI</name>
<dbReference type="Proteomes" id="UP001174934">
    <property type="component" value="Unassembled WGS sequence"/>
</dbReference>
<evidence type="ECO:0000313" key="1">
    <source>
        <dbReference type="EMBL" id="KAK0615162.1"/>
    </source>
</evidence>
<evidence type="ECO:0000313" key="2">
    <source>
        <dbReference type="Proteomes" id="UP001174934"/>
    </source>
</evidence>
<organism evidence="1 2">
    <name type="scientific">Bombardia bombarda</name>
    <dbReference type="NCBI Taxonomy" id="252184"/>
    <lineage>
        <taxon>Eukaryota</taxon>
        <taxon>Fungi</taxon>
        <taxon>Dikarya</taxon>
        <taxon>Ascomycota</taxon>
        <taxon>Pezizomycotina</taxon>
        <taxon>Sordariomycetes</taxon>
        <taxon>Sordariomycetidae</taxon>
        <taxon>Sordariales</taxon>
        <taxon>Lasiosphaeriaceae</taxon>
        <taxon>Bombardia</taxon>
    </lineage>
</organism>
<dbReference type="AlphaFoldDB" id="A0AA39WGW4"/>
<gene>
    <name evidence="1" type="ORF">B0T17DRAFT_602237</name>
</gene>
<accession>A0AA39WGW4</accession>
<comment type="caution">
    <text evidence="1">The sequence shown here is derived from an EMBL/GenBank/DDBJ whole genome shotgun (WGS) entry which is preliminary data.</text>
</comment>
<sequence length="374" mass="41642">MATALSKMQRKIRVKIQGILGSSPPDSGEAKMAPSAWPTPVTVITERCSSPPPAELEPGPLGRSASTGGCRLPTPDLIAQAWKKQMARQGRECYDVDPSISEQMAADLARPFGQSTGRGFSLTQFRVDVRYQTIIMRGQDVWAPRMGPGHTATLQTLYEIGHILTHADPICRHLQWADEYPFLVPYMASFGLDQHFNDDEAAQITSFLLPRAALNDKTDPLLSNKVYIHKRLQCALFHGMHCMCRDSISYNALKSCPRCLTDYAVTVLPDTVPARPEGRLLVFTTWKFLGNCSRSRSWESHQTSAPPERSYSAGYIHQTFESHPSGKQVYKIDVDEIQQYVTSARESRSREALPEYTAAVAPGSFVIHAEKELT</sequence>
<keyword evidence="2" id="KW-1185">Reference proteome</keyword>
<dbReference type="EMBL" id="JAULSR010000007">
    <property type="protein sequence ID" value="KAK0615162.1"/>
    <property type="molecule type" value="Genomic_DNA"/>
</dbReference>
<proteinExistence type="predicted"/>